<dbReference type="Proteomes" id="UP000607559">
    <property type="component" value="Unassembled WGS sequence"/>
</dbReference>
<evidence type="ECO:0000313" key="3">
    <source>
        <dbReference type="Proteomes" id="UP000607559"/>
    </source>
</evidence>
<accession>A0A8J2XRY6</accession>
<dbReference type="RefSeq" id="WP_229688799.1">
    <property type="nucleotide sequence ID" value="NZ_BMJC01000001.1"/>
</dbReference>
<evidence type="ECO:0000313" key="2">
    <source>
        <dbReference type="EMBL" id="GGA91048.1"/>
    </source>
</evidence>
<protein>
    <submittedName>
        <fullName evidence="2">Uncharacterized protein</fullName>
    </submittedName>
</protein>
<keyword evidence="3" id="KW-1185">Reference proteome</keyword>
<dbReference type="AlphaFoldDB" id="A0A8J2XRY6"/>
<sequence length="112" mass="12113">MRLKGAFAYKRLLGENGWLPLGTDFPVEDISPFKTFLAAVFRVDAKGFPAGGFQPENALTREEAIRGDDDLGGEGGLSGEGDRESGGGEAGWMGVICYWDLLLKSLIWNITT</sequence>
<gene>
    <name evidence="2" type="ORF">GCM10011511_12950</name>
</gene>
<feature type="compositionally biased region" description="Basic and acidic residues" evidence="1">
    <location>
        <begin position="59"/>
        <end position="69"/>
    </location>
</feature>
<name>A0A8J2XRY6_9BACT</name>
<organism evidence="2 3">
    <name type="scientific">Puia dinghuensis</name>
    <dbReference type="NCBI Taxonomy" id="1792502"/>
    <lineage>
        <taxon>Bacteria</taxon>
        <taxon>Pseudomonadati</taxon>
        <taxon>Bacteroidota</taxon>
        <taxon>Chitinophagia</taxon>
        <taxon>Chitinophagales</taxon>
        <taxon>Chitinophagaceae</taxon>
        <taxon>Puia</taxon>
    </lineage>
</organism>
<dbReference type="Gene3D" id="3.20.20.140">
    <property type="entry name" value="Metal-dependent hydrolases"/>
    <property type="match status" value="1"/>
</dbReference>
<evidence type="ECO:0000256" key="1">
    <source>
        <dbReference type="SAM" id="MobiDB-lite"/>
    </source>
</evidence>
<dbReference type="EMBL" id="BMJC01000001">
    <property type="protein sequence ID" value="GGA91048.1"/>
    <property type="molecule type" value="Genomic_DNA"/>
</dbReference>
<reference evidence="2" key="2">
    <citation type="submission" date="2020-09" db="EMBL/GenBank/DDBJ databases">
        <authorList>
            <person name="Sun Q."/>
            <person name="Zhou Y."/>
        </authorList>
    </citation>
    <scope>NUCLEOTIDE SEQUENCE</scope>
    <source>
        <strain evidence="2">CGMCC 1.15448</strain>
    </source>
</reference>
<feature type="region of interest" description="Disordered" evidence="1">
    <location>
        <begin position="54"/>
        <end position="88"/>
    </location>
</feature>
<proteinExistence type="predicted"/>
<comment type="caution">
    <text evidence="2">The sequence shown here is derived from an EMBL/GenBank/DDBJ whole genome shotgun (WGS) entry which is preliminary data.</text>
</comment>
<reference evidence="2" key="1">
    <citation type="journal article" date="2014" name="Int. J. Syst. Evol. Microbiol.">
        <title>Complete genome sequence of Corynebacterium casei LMG S-19264T (=DSM 44701T), isolated from a smear-ripened cheese.</title>
        <authorList>
            <consortium name="US DOE Joint Genome Institute (JGI-PGF)"/>
            <person name="Walter F."/>
            <person name="Albersmeier A."/>
            <person name="Kalinowski J."/>
            <person name="Ruckert C."/>
        </authorList>
    </citation>
    <scope>NUCLEOTIDE SEQUENCE</scope>
    <source>
        <strain evidence="2">CGMCC 1.15448</strain>
    </source>
</reference>